<organism evidence="1 2">
    <name type="scientific">Streptomyces piniterrae</name>
    <dbReference type="NCBI Taxonomy" id="2571125"/>
    <lineage>
        <taxon>Bacteria</taxon>
        <taxon>Bacillati</taxon>
        <taxon>Actinomycetota</taxon>
        <taxon>Actinomycetes</taxon>
        <taxon>Kitasatosporales</taxon>
        <taxon>Streptomycetaceae</taxon>
        <taxon>Streptomyces</taxon>
    </lineage>
</organism>
<dbReference type="OrthoDB" id="9798157at2"/>
<dbReference type="GO" id="GO:0020037">
    <property type="term" value="F:heme binding"/>
    <property type="evidence" value="ECO:0007669"/>
    <property type="project" value="InterPro"/>
</dbReference>
<dbReference type="Proteomes" id="UP000308697">
    <property type="component" value="Unassembled WGS sequence"/>
</dbReference>
<comment type="caution">
    <text evidence="1">The sequence shown here is derived from an EMBL/GenBank/DDBJ whole genome shotgun (WGS) entry which is preliminary data.</text>
</comment>
<dbReference type="RefSeq" id="WP_136744053.1">
    <property type="nucleotide sequence ID" value="NZ_SUMB01000015.1"/>
</dbReference>
<sequence length="78" mass="8905">MVDDRLNANPRVDEAHHRVLPPRFKYLVTEMVAEATGGPQRYTGRTMKDAHRDMLITGDEWEAFIDDLHQTAASVPDK</sequence>
<dbReference type="InterPro" id="IPR009050">
    <property type="entry name" value="Globin-like_sf"/>
</dbReference>
<name>A0A4V5MHV1_9ACTN</name>
<dbReference type="EMBL" id="SUMB01000015">
    <property type="protein sequence ID" value="TJZ42878.1"/>
    <property type="molecule type" value="Genomic_DNA"/>
</dbReference>
<reference evidence="1 2" key="1">
    <citation type="submission" date="2019-04" db="EMBL/GenBank/DDBJ databases">
        <title>Streptomyces piniterrae sp. nov., a heliquinomycin-producing actinomycete isolated from rhizosphere soil of Pinus yunnanensis.</title>
        <authorList>
            <person name="Zhuang X."/>
            <person name="Zhao J."/>
        </authorList>
    </citation>
    <scope>NUCLEOTIDE SEQUENCE [LARGE SCALE GENOMIC DNA]</scope>
    <source>
        <strain evidence="2">jys28</strain>
    </source>
</reference>
<dbReference type="Gene3D" id="1.10.490.10">
    <property type="entry name" value="Globins"/>
    <property type="match status" value="1"/>
</dbReference>
<evidence type="ECO:0000313" key="2">
    <source>
        <dbReference type="Proteomes" id="UP000308697"/>
    </source>
</evidence>
<protein>
    <submittedName>
        <fullName evidence="1">Uncharacterized protein</fullName>
    </submittedName>
</protein>
<keyword evidence="2" id="KW-1185">Reference proteome</keyword>
<dbReference type="InterPro" id="IPR012292">
    <property type="entry name" value="Globin/Proto"/>
</dbReference>
<proteinExistence type="predicted"/>
<gene>
    <name evidence="1" type="ORF">FCH28_33910</name>
</gene>
<dbReference type="SUPFAM" id="SSF46458">
    <property type="entry name" value="Globin-like"/>
    <property type="match status" value="1"/>
</dbReference>
<dbReference type="GO" id="GO:0019825">
    <property type="term" value="F:oxygen binding"/>
    <property type="evidence" value="ECO:0007669"/>
    <property type="project" value="InterPro"/>
</dbReference>
<accession>A0A4V5MHV1</accession>
<dbReference type="AlphaFoldDB" id="A0A4V5MHV1"/>
<evidence type="ECO:0000313" key="1">
    <source>
        <dbReference type="EMBL" id="TJZ42878.1"/>
    </source>
</evidence>